<sequence length="148" mass="15205">MKFMLIFASAVALVVASPYRGLVDPGAAGPAPAPELEPIAIGPAVLEYEPVAVGPEFVDLPTPEIVPPVAPVPVPVGSPLVQIILNINTPVSGPVVPQPPIEIIPEPVQIVDSAPEPVEIGPAILPEPVDITVPIVPYPAANLPVELN</sequence>
<evidence type="ECO:0000313" key="2">
    <source>
        <dbReference type="Proteomes" id="UP001231649"/>
    </source>
</evidence>
<gene>
    <name evidence="1" type="ORF">PYW08_006686</name>
</gene>
<keyword evidence="2" id="KW-1185">Reference proteome</keyword>
<reference evidence="1" key="1">
    <citation type="submission" date="2023-03" db="EMBL/GenBank/DDBJ databases">
        <title>Chromosome-level genomes of two armyworms, Mythimna separata and Mythimna loreyi, provide insights into the biosynthesis and reception of sex pheromones.</title>
        <authorList>
            <person name="Zhao H."/>
        </authorList>
    </citation>
    <scope>NUCLEOTIDE SEQUENCE</scope>
    <source>
        <strain evidence="1">BeijingLab</strain>
    </source>
</reference>
<accession>A0ACC2R8A9</accession>
<evidence type="ECO:0000313" key="1">
    <source>
        <dbReference type="EMBL" id="KAJ8736030.1"/>
    </source>
</evidence>
<dbReference type="EMBL" id="CM056778">
    <property type="protein sequence ID" value="KAJ8736030.1"/>
    <property type="molecule type" value="Genomic_DNA"/>
</dbReference>
<proteinExistence type="predicted"/>
<name>A0ACC2R8A9_9NEOP</name>
<protein>
    <submittedName>
        <fullName evidence="1">Uncharacterized protein</fullName>
    </submittedName>
</protein>
<organism evidence="1 2">
    <name type="scientific">Mythimna loreyi</name>
    <dbReference type="NCBI Taxonomy" id="667449"/>
    <lineage>
        <taxon>Eukaryota</taxon>
        <taxon>Metazoa</taxon>
        <taxon>Ecdysozoa</taxon>
        <taxon>Arthropoda</taxon>
        <taxon>Hexapoda</taxon>
        <taxon>Insecta</taxon>
        <taxon>Pterygota</taxon>
        <taxon>Neoptera</taxon>
        <taxon>Endopterygota</taxon>
        <taxon>Lepidoptera</taxon>
        <taxon>Glossata</taxon>
        <taxon>Ditrysia</taxon>
        <taxon>Noctuoidea</taxon>
        <taxon>Noctuidae</taxon>
        <taxon>Noctuinae</taxon>
        <taxon>Hadenini</taxon>
        <taxon>Mythimna</taxon>
    </lineage>
</organism>
<comment type="caution">
    <text evidence="1">The sequence shown here is derived from an EMBL/GenBank/DDBJ whole genome shotgun (WGS) entry which is preliminary data.</text>
</comment>
<dbReference type="Proteomes" id="UP001231649">
    <property type="component" value="Chromosome 2"/>
</dbReference>